<gene>
    <name evidence="1" type="ORF">DW967_00015</name>
</gene>
<sequence length="186" mass="21695">MSDIKMRLDKVRALIQKTELLEGKGTSNEENIRIFCYEPENEMVVRHFVNQLETDQSLACHLIVCNLYKTFLSICEDMDIIDEIPEMEETEGSAYLLEQLNSAITNREFAEKIQYKPHAKGDVLMLTGVGEVFPFVRIHNLLEALQPYFSDIPIVVMYPGEFDGYHVKLFNRLRINDYYRAFSEIE</sequence>
<evidence type="ECO:0000313" key="1">
    <source>
        <dbReference type="EMBL" id="RGZ95620.1"/>
    </source>
</evidence>
<evidence type="ECO:0000313" key="2">
    <source>
        <dbReference type="Proteomes" id="UP000283721"/>
    </source>
</evidence>
<dbReference type="EMBL" id="QSES01000001">
    <property type="protein sequence ID" value="RGZ95620.1"/>
    <property type="molecule type" value="Genomic_DNA"/>
</dbReference>
<dbReference type="Proteomes" id="UP000283721">
    <property type="component" value="Unassembled WGS sequence"/>
</dbReference>
<organism evidence="1 2">
    <name type="scientific">Agathobacter rectalis</name>
    <dbReference type="NCBI Taxonomy" id="39491"/>
    <lineage>
        <taxon>Bacteria</taxon>
        <taxon>Bacillati</taxon>
        <taxon>Bacillota</taxon>
        <taxon>Clostridia</taxon>
        <taxon>Lachnospirales</taxon>
        <taxon>Lachnospiraceae</taxon>
        <taxon>Agathobacter</taxon>
    </lineage>
</organism>
<name>A0A413QAP1_9FIRM</name>
<dbReference type="RefSeq" id="WP_119223572.1">
    <property type="nucleotide sequence ID" value="NZ_CP143947.1"/>
</dbReference>
<reference evidence="1 2" key="1">
    <citation type="submission" date="2018-08" db="EMBL/GenBank/DDBJ databases">
        <title>A genome reference for cultivated species of the human gut microbiota.</title>
        <authorList>
            <person name="Zou Y."/>
            <person name="Xue W."/>
            <person name="Luo G."/>
        </authorList>
    </citation>
    <scope>NUCLEOTIDE SEQUENCE [LARGE SCALE GENOMIC DNA]</scope>
    <source>
        <strain evidence="1 2">AM47-6BH</strain>
    </source>
</reference>
<protein>
    <submittedName>
        <fullName evidence="1">DUF1788 domain-containing protein</fullName>
    </submittedName>
</protein>
<accession>A0A413QAP1</accession>
<dbReference type="Pfam" id="PF08747">
    <property type="entry name" value="BrxB"/>
    <property type="match status" value="1"/>
</dbReference>
<dbReference type="InterPro" id="IPR014858">
    <property type="entry name" value="BrxB"/>
</dbReference>
<proteinExistence type="predicted"/>
<comment type="caution">
    <text evidence="1">The sequence shown here is derived from an EMBL/GenBank/DDBJ whole genome shotgun (WGS) entry which is preliminary data.</text>
</comment>
<dbReference type="AlphaFoldDB" id="A0A413QAP1"/>